<comment type="caution">
    <text evidence="8">The sequence shown here is derived from an EMBL/GenBank/DDBJ whole genome shotgun (WGS) entry which is preliminary data.</text>
</comment>
<comment type="subcellular location">
    <subcellularLocation>
        <location evidence="1">Membrane</location>
        <topology evidence="1">Multi-pass membrane protein</topology>
    </subcellularLocation>
</comment>
<feature type="transmembrane region" description="Helical" evidence="6">
    <location>
        <begin position="151"/>
        <end position="171"/>
    </location>
</feature>
<proteinExistence type="predicted"/>
<dbReference type="PANTHER" id="PTHR24064">
    <property type="entry name" value="SOLUTE CARRIER FAMILY 22 MEMBER"/>
    <property type="match status" value="1"/>
</dbReference>
<feature type="domain" description="Major facilitator superfamily (MFS) profile" evidence="7">
    <location>
        <begin position="47"/>
        <end position="285"/>
    </location>
</feature>
<dbReference type="InterPro" id="IPR005828">
    <property type="entry name" value="MFS_sugar_transport-like"/>
</dbReference>
<dbReference type="Pfam" id="PF00083">
    <property type="entry name" value="Sugar_tr"/>
    <property type="match status" value="1"/>
</dbReference>
<dbReference type="Gene3D" id="1.20.1250.20">
    <property type="entry name" value="MFS general substrate transporter like domains"/>
    <property type="match status" value="1"/>
</dbReference>
<evidence type="ECO:0000256" key="1">
    <source>
        <dbReference type="ARBA" id="ARBA00004141"/>
    </source>
</evidence>
<evidence type="ECO:0000256" key="5">
    <source>
        <dbReference type="SAM" id="MobiDB-lite"/>
    </source>
</evidence>
<organism evidence="8 9">
    <name type="scientific">Trichonephila clavata</name>
    <name type="common">Joro spider</name>
    <name type="synonym">Nephila clavata</name>
    <dbReference type="NCBI Taxonomy" id="2740835"/>
    <lineage>
        <taxon>Eukaryota</taxon>
        <taxon>Metazoa</taxon>
        <taxon>Ecdysozoa</taxon>
        <taxon>Arthropoda</taxon>
        <taxon>Chelicerata</taxon>
        <taxon>Arachnida</taxon>
        <taxon>Araneae</taxon>
        <taxon>Araneomorphae</taxon>
        <taxon>Entelegynae</taxon>
        <taxon>Araneoidea</taxon>
        <taxon>Nephilidae</taxon>
        <taxon>Trichonephila</taxon>
    </lineage>
</organism>
<feature type="transmembrane region" description="Helical" evidence="6">
    <location>
        <begin position="241"/>
        <end position="260"/>
    </location>
</feature>
<evidence type="ECO:0000256" key="4">
    <source>
        <dbReference type="ARBA" id="ARBA00023136"/>
    </source>
</evidence>
<dbReference type="PROSITE" id="PS50850">
    <property type="entry name" value="MFS"/>
    <property type="match status" value="1"/>
</dbReference>
<feature type="region of interest" description="Disordered" evidence="5">
    <location>
        <begin position="1"/>
        <end position="23"/>
    </location>
</feature>
<evidence type="ECO:0000256" key="3">
    <source>
        <dbReference type="ARBA" id="ARBA00022989"/>
    </source>
</evidence>
<evidence type="ECO:0000259" key="7">
    <source>
        <dbReference type="PROSITE" id="PS50850"/>
    </source>
</evidence>
<feature type="transmembrane region" description="Helical" evidence="6">
    <location>
        <begin position="207"/>
        <end position="229"/>
    </location>
</feature>
<dbReference type="InterPro" id="IPR020846">
    <property type="entry name" value="MFS_dom"/>
</dbReference>
<evidence type="ECO:0000313" key="8">
    <source>
        <dbReference type="EMBL" id="GFQ97997.1"/>
    </source>
</evidence>
<keyword evidence="4 6" id="KW-0472">Membrane</keyword>
<gene>
    <name evidence="8" type="primary">Orct</name>
    <name evidence="8" type="ORF">TNCT_134751</name>
</gene>
<keyword evidence="3 6" id="KW-1133">Transmembrane helix</keyword>
<dbReference type="InterPro" id="IPR036259">
    <property type="entry name" value="MFS_trans_sf"/>
</dbReference>
<reference evidence="8" key="1">
    <citation type="submission" date="2020-07" db="EMBL/GenBank/DDBJ databases">
        <title>Multicomponent nature underlies the extraordinary mechanical properties of spider dragline silk.</title>
        <authorList>
            <person name="Kono N."/>
            <person name="Nakamura H."/>
            <person name="Mori M."/>
            <person name="Yoshida Y."/>
            <person name="Ohtoshi R."/>
            <person name="Malay A.D."/>
            <person name="Moran D.A.P."/>
            <person name="Tomita M."/>
            <person name="Numata K."/>
            <person name="Arakawa K."/>
        </authorList>
    </citation>
    <scope>NUCLEOTIDE SEQUENCE</scope>
</reference>
<dbReference type="OrthoDB" id="5141738at2759"/>
<evidence type="ECO:0000256" key="6">
    <source>
        <dbReference type="SAM" id="Phobius"/>
    </source>
</evidence>
<sequence>MWSTKKEEDCDSVQKSSGSFVSEPEESVEVSDVIGGYGPWQRDIFVLLFLASIPSAWHNLQMTFMAPSGVEFWCAPPYNLNISSYEWRNRSAPPEHLGLDKRCYVTPFWRLQSNSTVQESDLLKCTVWEYDDTFYPSTIIDEWDLVCDREWLISFSVSIYNVGYLVAVLVFGQLSDSVGRRPTLLFSYVMNVGSGFLSAFAPSFAMFAILRFFTAVGAAGFYTVSFVILIEMVSPMYRSMVGVAINFGWCLAFISLPGVAWIIRDWFWLQLAVTLPKLLFISVFW</sequence>
<dbReference type="AlphaFoldDB" id="A0A8X6INQ3"/>
<dbReference type="GO" id="GO:0022857">
    <property type="term" value="F:transmembrane transporter activity"/>
    <property type="evidence" value="ECO:0007669"/>
    <property type="project" value="InterPro"/>
</dbReference>
<protein>
    <submittedName>
        <fullName evidence="8">Organic cation transporter protein</fullName>
    </submittedName>
</protein>
<dbReference type="Proteomes" id="UP000887116">
    <property type="component" value="Unassembled WGS sequence"/>
</dbReference>
<accession>A0A8X6INQ3</accession>
<dbReference type="GO" id="GO:0016020">
    <property type="term" value="C:membrane"/>
    <property type="evidence" value="ECO:0007669"/>
    <property type="project" value="UniProtKB-SubCell"/>
</dbReference>
<evidence type="ECO:0000313" key="9">
    <source>
        <dbReference type="Proteomes" id="UP000887116"/>
    </source>
</evidence>
<dbReference type="SUPFAM" id="SSF103473">
    <property type="entry name" value="MFS general substrate transporter"/>
    <property type="match status" value="1"/>
</dbReference>
<keyword evidence="9" id="KW-1185">Reference proteome</keyword>
<keyword evidence="2 6" id="KW-0812">Transmembrane</keyword>
<dbReference type="EMBL" id="BMAO01014912">
    <property type="protein sequence ID" value="GFQ97997.1"/>
    <property type="molecule type" value="Genomic_DNA"/>
</dbReference>
<feature type="transmembrane region" description="Helical" evidence="6">
    <location>
        <begin position="183"/>
        <end position="201"/>
    </location>
</feature>
<name>A0A8X6INQ3_TRICU</name>
<evidence type="ECO:0000256" key="2">
    <source>
        <dbReference type="ARBA" id="ARBA00022692"/>
    </source>
</evidence>